<dbReference type="RefSeq" id="XP_031086429.1">
    <property type="nucleotide sequence ID" value="XM_031220808.1"/>
</dbReference>
<dbReference type="Proteomes" id="UP000183971">
    <property type="component" value="Unassembled WGS sequence"/>
</dbReference>
<organism evidence="1 2">
    <name type="scientific">Fusarium proliferatum (strain ET1)</name>
    <name type="common">Orchid endophyte fungus</name>
    <dbReference type="NCBI Taxonomy" id="1227346"/>
    <lineage>
        <taxon>Eukaryota</taxon>
        <taxon>Fungi</taxon>
        <taxon>Dikarya</taxon>
        <taxon>Ascomycota</taxon>
        <taxon>Pezizomycotina</taxon>
        <taxon>Sordariomycetes</taxon>
        <taxon>Hypocreomycetidae</taxon>
        <taxon>Hypocreales</taxon>
        <taxon>Nectriaceae</taxon>
        <taxon>Fusarium</taxon>
        <taxon>Fusarium fujikuroi species complex</taxon>
    </lineage>
</organism>
<proteinExistence type="predicted"/>
<protein>
    <submittedName>
        <fullName evidence="1">Uncharacterized protein</fullName>
    </submittedName>
</protein>
<dbReference type="VEuPathDB" id="FungiDB:FPRO_14929"/>
<evidence type="ECO:0000313" key="2">
    <source>
        <dbReference type="Proteomes" id="UP000183971"/>
    </source>
</evidence>
<name>A0A1L7VZP9_FUSPR</name>
<gene>
    <name evidence="1" type="ORF">FPRO_14929</name>
</gene>
<dbReference type="EMBL" id="FJOF01000009">
    <property type="protein sequence ID" value="CZR45895.1"/>
    <property type="molecule type" value="Genomic_DNA"/>
</dbReference>
<sequence length="46" mass="5124">MTLSLGIVHILELLSSNYQPGLRSSFVLFVQASKSGDPFSQYDDDF</sequence>
<evidence type="ECO:0000313" key="1">
    <source>
        <dbReference type="EMBL" id="CZR45895.1"/>
    </source>
</evidence>
<dbReference type="AlphaFoldDB" id="A0A1L7VZP9"/>
<accession>A0A1L7VZP9</accession>
<comment type="caution">
    <text evidence="1">The sequence shown here is derived from an EMBL/GenBank/DDBJ whole genome shotgun (WGS) entry which is preliminary data.</text>
</comment>
<dbReference type="GeneID" id="42059786"/>
<keyword evidence="2" id="KW-1185">Reference proteome</keyword>
<reference evidence="2" key="1">
    <citation type="journal article" date="2016" name="Genome Biol. Evol.">
        <title>Comparative 'omics' of the Fusarium fujikuroi species complex highlights differences in genetic potential and metabolite synthesis.</title>
        <authorList>
            <person name="Niehaus E.-M."/>
            <person name="Muensterkoetter M."/>
            <person name="Proctor R.H."/>
            <person name="Brown D.W."/>
            <person name="Sharon A."/>
            <person name="Idan Y."/>
            <person name="Oren-Young L."/>
            <person name="Sieber C.M."/>
            <person name="Novak O."/>
            <person name="Pencik A."/>
            <person name="Tarkowska D."/>
            <person name="Hromadova K."/>
            <person name="Freeman S."/>
            <person name="Maymon M."/>
            <person name="Elazar M."/>
            <person name="Youssef S.A."/>
            <person name="El-Shabrawy E.S.M."/>
            <person name="Shalaby A.B.A."/>
            <person name="Houterman P."/>
            <person name="Brock N.L."/>
            <person name="Burkhardt I."/>
            <person name="Tsavkelova E.A."/>
            <person name="Dickschat J.S."/>
            <person name="Galuszka P."/>
            <person name="Gueldener U."/>
            <person name="Tudzynski B."/>
        </authorList>
    </citation>
    <scope>NUCLEOTIDE SEQUENCE [LARGE SCALE GENOMIC DNA]</scope>
    <source>
        <strain evidence="2">ET1</strain>
    </source>
</reference>